<sequence length="200" mass="23567">MEQEMSPQKNEAENQPKRSIKTMAQKSKPKPKPNYDRKAKHPDYVQFRCNAYAFNIIIRDIMDKLNERQKKLLKKTPFWNLIELFYRQRIDMNNMNKSETALQINRNCTAVSATKSEINRNCNAVSATKSAQNLKTSIEWQSKTNIHSLNNCIIFINFKKESQYPIRSCVANYKQLKLQYSFCKKCNAETDYTFAKPYLK</sequence>
<proteinExistence type="predicted"/>
<dbReference type="EMBL" id="JAJFAZ020000001">
    <property type="protein sequence ID" value="KAI5348373.1"/>
    <property type="molecule type" value="Genomic_DNA"/>
</dbReference>
<evidence type="ECO:0000256" key="1">
    <source>
        <dbReference type="SAM" id="MobiDB-lite"/>
    </source>
</evidence>
<evidence type="ECO:0000313" key="2">
    <source>
        <dbReference type="EMBL" id="KAI5348373.1"/>
    </source>
</evidence>
<dbReference type="Proteomes" id="UP001054821">
    <property type="component" value="Chromosome 1"/>
</dbReference>
<organism evidence="2 3">
    <name type="scientific">Prunus dulcis</name>
    <name type="common">Almond</name>
    <name type="synonym">Amygdalus dulcis</name>
    <dbReference type="NCBI Taxonomy" id="3755"/>
    <lineage>
        <taxon>Eukaryota</taxon>
        <taxon>Viridiplantae</taxon>
        <taxon>Streptophyta</taxon>
        <taxon>Embryophyta</taxon>
        <taxon>Tracheophyta</taxon>
        <taxon>Spermatophyta</taxon>
        <taxon>Magnoliopsida</taxon>
        <taxon>eudicotyledons</taxon>
        <taxon>Gunneridae</taxon>
        <taxon>Pentapetalae</taxon>
        <taxon>rosids</taxon>
        <taxon>fabids</taxon>
        <taxon>Rosales</taxon>
        <taxon>Rosaceae</taxon>
        <taxon>Amygdaloideae</taxon>
        <taxon>Amygdaleae</taxon>
        <taxon>Prunus</taxon>
    </lineage>
</organism>
<evidence type="ECO:0000313" key="3">
    <source>
        <dbReference type="Proteomes" id="UP001054821"/>
    </source>
</evidence>
<reference evidence="2 3" key="1">
    <citation type="journal article" date="2022" name="G3 (Bethesda)">
        <title>Whole-genome sequence and methylome profiling of the almond [Prunus dulcis (Mill.) D.A. Webb] cultivar 'Nonpareil'.</title>
        <authorList>
            <person name="D'Amico-Willman K.M."/>
            <person name="Ouma W.Z."/>
            <person name="Meulia T."/>
            <person name="Sideli G.M."/>
            <person name="Gradziel T.M."/>
            <person name="Fresnedo-Ramirez J."/>
        </authorList>
    </citation>
    <scope>NUCLEOTIDE SEQUENCE [LARGE SCALE GENOMIC DNA]</scope>
    <source>
        <strain evidence="2">Clone GOH B32 T37-40</strain>
    </source>
</reference>
<accession>A0AAD4WS81</accession>
<dbReference type="AlphaFoldDB" id="A0AAD4WS81"/>
<name>A0AAD4WS81_PRUDU</name>
<gene>
    <name evidence="2" type="ORF">L3X38_001260</name>
</gene>
<feature type="region of interest" description="Disordered" evidence="1">
    <location>
        <begin position="1"/>
        <end position="40"/>
    </location>
</feature>
<keyword evidence="3" id="KW-1185">Reference proteome</keyword>
<protein>
    <submittedName>
        <fullName evidence="2">Uncharacterized protein</fullName>
    </submittedName>
</protein>
<comment type="caution">
    <text evidence="2">The sequence shown here is derived from an EMBL/GenBank/DDBJ whole genome shotgun (WGS) entry which is preliminary data.</text>
</comment>